<dbReference type="InterPro" id="IPR001509">
    <property type="entry name" value="Epimerase_deHydtase"/>
</dbReference>
<feature type="compositionally biased region" description="Basic and acidic residues" evidence="3">
    <location>
        <begin position="323"/>
        <end position="340"/>
    </location>
</feature>
<evidence type="ECO:0000256" key="2">
    <source>
        <dbReference type="ARBA" id="ARBA00023027"/>
    </source>
</evidence>
<organism evidence="5 6">
    <name type="scientific">Prymnesium parvum</name>
    <name type="common">Toxic golden alga</name>
    <dbReference type="NCBI Taxonomy" id="97485"/>
    <lineage>
        <taxon>Eukaryota</taxon>
        <taxon>Haptista</taxon>
        <taxon>Haptophyta</taxon>
        <taxon>Prymnesiophyceae</taxon>
        <taxon>Prymnesiales</taxon>
        <taxon>Prymnesiaceae</taxon>
        <taxon>Prymnesium</taxon>
    </lineage>
</organism>
<protein>
    <recommendedName>
        <fullName evidence="4">NAD-dependent epimerase/dehydratase domain-containing protein</fullName>
    </recommendedName>
</protein>
<keyword evidence="2" id="KW-0520">NAD</keyword>
<keyword evidence="6" id="KW-1185">Reference proteome</keyword>
<feature type="region of interest" description="Disordered" evidence="3">
    <location>
        <begin position="321"/>
        <end position="340"/>
    </location>
</feature>
<reference evidence="5 6" key="1">
    <citation type="journal article" date="2024" name="Science">
        <title>Giant polyketide synthase enzymes in the biosynthesis of giant marine polyether toxins.</title>
        <authorList>
            <person name="Fallon T.R."/>
            <person name="Shende V.V."/>
            <person name="Wierzbicki I.H."/>
            <person name="Pendleton A.L."/>
            <person name="Watervoot N.F."/>
            <person name="Auber R.P."/>
            <person name="Gonzalez D.J."/>
            <person name="Wisecaver J.H."/>
            <person name="Moore B.S."/>
        </authorList>
    </citation>
    <scope>NUCLEOTIDE SEQUENCE [LARGE SCALE GENOMIC DNA]</scope>
    <source>
        <strain evidence="5 6">12B1</strain>
    </source>
</reference>
<dbReference type="AlphaFoldDB" id="A0AB34JQL9"/>
<gene>
    <name evidence="5" type="ORF">AB1Y20_018032</name>
</gene>
<dbReference type="SUPFAM" id="SSF51735">
    <property type="entry name" value="NAD(P)-binding Rossmann-fold domains"/>
    <property type="match status" value="1"/>
</dbReference>
<dbReference type="Proteomes" id="UP001515480">
    <property type="component" value="Unassembled WGS sequence"/>
</dbReference>
<dbReference type="Gene3D" id="3.40.50.720">
    <property type="entry name" value="NAD(P)-binding Rossmann-like Domain"/>
    <property type="match status" value="1"/>
</dbReference>
<feature type="domain" description="NAD-dependent epimerase/dehydratase" evidence="4">
    <location>
        <begin position="11"/>
        <end position="245"/>
    </location>
</feature>
<accession>A0AB34JQL9</accession>
<dbReference type="Pfam" id="PF01370">
    <property type="entry name" value="Epimerase"/>
    <property type="match status" value="1"/>
</dbReference>
<evidence type="ECO:0000313" key="5">
    <source>
        <dbReference type="EMBL" id="KAL1523072.1"/>
    </source>
</evidence>
<dbReference type="PANTHER" id="PTHR43574">
    <property type="entry name" value="EPIMERASE-RELATED"/>
    <property type="match status" value="1"/>
</dbReference>
<evidence type="ECO:0000256" key="1">
    <source>
        <dbReference type="ARBA" id="ARBA00007637"/>
    </source>
</evidence>
<proteinExistence type="inferred from homology"/>
<comment type="caution">
    <text evidence="5">The sequence shown here is derived from an EMBL/GenBank/DDBJ whole genome shotgun (WGS) entry which is preliminary data.</text>
</comment>
<evidence type="ECO:0000259" key="4">
    <source>
        <dbReference type="Pfam" id="PF01370"/>
    </source>
</evidence>
<evidence type="ECO:0000313" key="6">
    <source>
        <dbReference type="Proteomes" id="UP001515480"/>
    </source>
</evidence>
<dbReference type="EMBL" id="JBGBPQ010000006">
    <property type="protein sequence ID" value="KAL1523072.1"/>
    <property type="molecule type" value="Genomic_DNA"/>
</dbReference>
<evidence type="ECO:0000256" key="3">
    <source>
        <dbReference type="SAM" id="MobiDB-lite"/>
    </source>
</evidence>
<sequence length="340" mass="35950">MGAGRLFVFGLGYTGLHTCRMAQQRGWHVSGTCRSDARASDLRELHHIDAHAADFARGDALGAAGREALARATHVLVTIPPSPGIPGDPVFRQHGRELVAHSARGGLHWAGYLSTTGVYGDHAGDWVDEGAETRAPAGSTAADRLDAEGQWLSLGEMSDGRLRAHVFRLAGIYGPGRSALDTVARAAVDADLSQPSSTHPVAPNSTSSVGGKYVSRVHVDDIAATLLASMAAPASKREDAIYNVADDEPAARADVMEYAAGILGCRLPNSALVGASGERKRRRKTESKRVYNGKMRQLLPQGGLSFPTYREGLLSIHQGLVRPKGDAGDAGPRRAAKDVK</sequence>
<name>A0AB34JQL9_PRYPA</name>
<dbReference type="InterPro" id="IPR036291">
    <property type="entry name" value="NAD(P)-bd_dom_sf"/>
</dbReference>
<comment type="similarity">
    <text evidence="1">Belongs to the NAD(P)-dependent epimerase/dehydratase family.</text>
</comment>